<protein>
    <submittedName>
        <fullName evidence="1">Uncharacterized protein</fullName>
    </submittedName>
</protein>
<evidence type="ECO:0000313" key="2">
    <source>
        <dbReference type="Proteomes" id="UP000774326"/>
    </source>
</evidence>
<reference evidence="1" key="1">
    <citation type="journal article" date="2021" name="Open Biol.">
        <title>Shared evolutionary footprints suggest mitochondrial oxidative damage underlies multiple complex I losses in fungi.</title>
        <authorList>
            <person name="Schikora-Tamarit M.A."/>
            <person name="Marcet-Houben M."/>
            <person name="Nosek J."/>
            <person name="Gabaldon T."/>
        </authorList>
    </citation>
    <scope>NUCLEOTIDE SEQUENCE</scope>
    <source>
        <strain evidence="1">CBS2887</strain>
    </source>
</reference>
<proteinExistence type="predicted"/>
<dbReference type="AlphaFoldDB" id="A0A9P8PXI8"/>
<dbReference type="EMBL" id="JAEUBG010004945">
    <property type="protein sequence ID" value="KAH3679380.1"/>
    <property type="molecule type" value="Genomic_DNA"/>
</dbReference>
<reference evidence="1" key="2">
    <citation type="submission" date="2021-01" db="EMBL/GenBank/DDBJ databases">
        <authorList>
            <person name="Schikora-Tamarit M.A."/>
        </authorList>
    </citation>
    <scope>NUCLEOTIDE SEQUENCE</scope>
    <source>
        <strain evidence="1">CBS2887</strain>
    </source>
</reference>
<gene>
    <name evidence="1" type="ORF">WICPIJ_008630</name>
</gene>
<sequence length="74" mass="8249">MIQIQIQIHLPDSNLSTCLFNSNTKPKFFTNSSYLDITIAVGIVGLTPTPNSARDVLIFAWIEVLNCGILLERK</sequence>
<comment type="caution">
    <text evidence="1">The sequence shown here is derived from an EMBL/GenBank/DDBJ whole genome shotgun (WGS) entry which is preliminary data.</text>
</comment>
<accession>A0A9P8PXI8</accession>
<name>A0A9P8PXI8_WICPI</name>
<organism evidence="1 2">
    <name type="scientific">Wickerhamomyces pijperi</name>
    <name type="common">Yeast</name>
    <name type="synonym">Pichia pijperi</name>
    <dbReference type="NCBI Taxonomy" id="599730"/>
    <lineage>
        <taxon>Eukaryota</taxon>
        <taxon>Fungi</taxon>
        <taxon>Dikarya</taxon>
        <taxon>Ascomycota</taxon>
        <taxon>Saccharomycotina</taxon>
        <taxon>Saccharomycetes</taxon>
        <taxon>Phaffomycetales</taxon>
        <taxon>Wickerhamomycetaceae</taxon>
        <taxon>Wickerhamomyces</taxon>
    </lineage>
</organism>
<evidence type="ECO:0000313" key="1">
    <source>
        <dbReference type="EMBL" id="KAH3679380.1"/>
    </source>
</evidence>
<dbReference type="Proteomes" id="UP000774326">
    <property type="component" value="Unassembled WGS sequence"/>
</dbReference>
<keyword evidence="2" id="KW-1185">Reference proteome</keyword>